<dbReference type="PROSITE" id="PS51372">
    <property type="entry name" value="PRD_2"/>
    <property type="match status" value="2"/>
</dbReference>
<dbReference type="Pfam" id="PF03123">
    <property type="entry name" value="CAT_RBD"/>
    <property type="match status" value="1"/>
</dbReference>
<name>A0A091BQE3_STREI</name>
<reference evidence="3 5" key="1">
    <citation type="journal article" date="2014" name="Genome Announc.">
        <title>Draft Genome Sequences of Streptococcus bovis Strains ATCC 33317 and JB1.</title>
        <authorList>
            <person name="Benahmed F.H."/>
            <person name="Gopinath G.R."/>
            <person name="Harbottle H."/>
            <person name="Cotta M.A."/>
            <person name="Luo Y."/>
            <person name="Henderson C."/>
            <person name="Teri P."/>
            <person name="Soppet D."/>
            <person name="Rasmussen M."/>
            <person name="Whitehead T.R."/>
            <person name="Davidson M."/>
        </authorList>
    </citation>
    <scope>NUCLEOTIDE SEQUENCE [LARGE SCALE GENOMIC DNA]</scope>
    <source>
        <strain evidence="3 5">JB1</strain>
    </source>
</reference>
<dbReference type="Pfam" id="PF00874">
    <property type="entry name" value="PRD"/>
    <property type="match status" value="2"/>
</dbReference>
<keyword evidence="6" id="KW-1185">Reference proteome</keyword>
<dbReference type="InterPro" id="IPR036634">
    <property type="entry name" value="PRD_sf"/>
</dbReference>
<dbReference type="Proteomes" id="UP000029382">
    <property type="component" value="Unassembled WGS sequence"/>
</dbReference>
<evidence type="ECO:0000313" key="6">
    <source>
        <dbReference type="Proteomes" id="UP000182793"/>
    </source>
</evidence>
<evidence type="ECO:0000256" key="1">
    <source>
        <dbReference type="ARBA" id="ARBA00022737"/>
    </source>
</evidence>
<dbReference type="Gene3D" id="2.30.24.10">
    <property type="entry name" value="CAT RNA-binding domain"/>
    <property type="match status" value="1"/>
</dbReference>
<dbReference type="SUPFAM" id="SSF63520">
    <property type="entry name" value="PTS-regulatory domain, PRD"/>
    <property type="match status" value="2"/>
</dbReference>
<evidence type="ECO:0000313" key="3">
    <source>
        <dbReference type="EMBL" id="KFN85947.1"/>
    </source>
</evidence>
<evidence type="ECO:0000313" key="5">
    <source>
        <dbReference type="Proteomes" id="UP000029382"/>
    </source>
</evidence>
<dbReference type="AlphaFoldDB" id="A0A091BQE3"/>
<feature type="domain" description="PRD" evidence="2">
    <location>
        <begin position="66"/>
        <end position="168"/>
    </location>
</feature>
<proteinExistence type="predicted"/>
<dbReference type="EMBL" id="AUZH01000035">
    <property type="protein sequence ID" value="KFN85947.1"/>
    <property type="molecule type" value="Genomic_DNA"/>
</dbReference>
<feature type="domain" description="PRD" evidence="2">
    <location>
        <begin position="169"/>
        <end position="278"/>
    </location>
</feature>
<dbReference type="InterPro" id="IPR036650">
    <property type="entry name" value="CAT_RNA-bd_dom_sf"/>
</dbReference>
<dbReference type="SUPFAM" id="SSF50151">
    <property type="entry name" value="SacY-like RNA-binding domain"/>
    <property type="match status" value="1"/>
</dbReference>
<dbReference type="EMBL" id="FOTG01000004">
    <property type="protein sequence ID" value="SFL22590.1"/>
    <property type="molecule type" value="Genomic_DNA"/>
</dbReference>
<accession>A0A091BQE3</accession>
<protein>
    <submittedName>
        <fullName evidence="3">Transcription antiterminator lact</fullName>
    </submittedName>
    <submittedName>
        <fullName evidence="4">Transcriptional antiterminator, BglG family</fullName>
    </submittedName>
</protein>
<dbReference type="Gene3D" id="1.10.1790.10">
    <property type="entry name" value="PRD domain"/>
    <property type="match status" value="2"/>
</dbReference>
<dbReference type="PANTHER" id="PTHR30185:SF15">
    <property type="entry name" value="CRYPTIC BETA-GLUCOSIDE BGL OPERON ANTITERMINATOR"/>
    <property type="match status" value="1"/>
</dbReference>
<evidence type="ECO:0000259" key="2">
    <source>
        <dbReference type="PROSITE" id="PS51372"/>
    </source>
</evidence>
<reference evidence="4 6" key="2">
    <citation type="submission" date="2016-10" db="EMBL/GenBank/DDBJ databases">
        <authorList>
            <person name="Varghese N."/>
            <person name="Submissions S."/>
        </authorList>
    </citation>
    <scope>NUCLEOTIDE SEQUENCE [LARGE SCALE GENOMIC DNA]</scope>
    <source>
        <strain evidence="4 6">JB1</strain>
    </source>
</reference>
<keyword evidence="1" id="KW-0677">Repeat</keyword>
<dbReference type="PANTHER" id="PTHR30185">
    <property type="entry name" value="CRYPTIC BETA-GLUCOSIDE BGL OPERON ANTITERMINATOR"/>
    <property type="match status" value="1"/>
</dbReference>
<dbReference type="RefSeq" id="WP_039697497.1">
    <property type="nucleotide sequence ID" value="NZ_AUZH01000035.1"/>
</dbReference>
<sequence>MFRIIQALNNNVALVKDEQGQQAVVMGLGIVFHKKKGDLIVPSKVEKIFSLRTEESKENFLTLLKNIPLDILTVTYNMIDRLVDKYQFPVQEYLYVTLTDHVYSVYQKLLKGNYQESHLPDISDAYETEFAMAKEAVEMLSQKLSVVFPDDEVGRMALHFINAKGDYEVSENKQENARKRVLELVEEELSSSGIKRSAENGNLYDRLMIHLTYLINRLQTNQQDETSLINMEEFVKSDYPQAYQIGQAIYDVIEKELDIDLSRSERVYLVIHIQRLLK</sequence>
<dbReference type="InterPro" id="IPR011608">
    <property type="entry name" value="PRD"/>
</dbReference>
<dbReference type="GO" id="GO:0006355">
    <property type="term" value="P:regulation of DNA-templated transcription"/>
    <property type="evidence" value="ECO:0007669"/>
    <property type="project" value="InterPro"/>
</dbReference>
<dbReference type="GO" id="GO:0003723">
    <property type="term" value="F:RNA binding"/>
    <property type="evidence" value="ECO:0007669"/>
    <property type="project" value="InterPro"/>
</dbReference>
<comment type="caution">
    <text evidence="3">The sequence shown here is derived from an EMBL/GenBank/DDBJ whole genome shotgun (WGS) entry which is preliminary data.</text>
</comment>
<dbReference type="InterPro" id="IPR050661">
    <property type="entry name" value="BglG_antiterminators"/>
</dbReference>
<gene>
    <name evidence="3" type="ORF">H702_09835</name>
    <name evidence="4" type="ORF">SAMN02910290_00991</name>
</gene>
<dbReference type="Proteomes" id="UP000182793">
    <property type="component" value="Unassembled WGS sequence"/>
</dbReference>
<dbReference type="SMART" id="SM01061">
    <property type="entry name" value="CAT_RBD"/>
    <property type="match status" value="1"/>
</dbReference>
<dbReference type="InterPro" id="IPR004341">
    <property type="entry name" value="CAT_RNA-bd_dom"/>
</dbReference>
<evidence type="ECO:0000313" key="4">
    <source>
        <dbReference type="EMBL" id="SFL22590.1"/>
    </source>
</evidence>
<organism evidence="3 5">
    <name type="scientific">Streptococcus equinus JB1</name>
    <dbReference type="NCBI Taxonomy" id="1294274"/>
    <lineage>
        <taxon>Bacteria</taxon>
        <taxon>Bacillati</taxon>
        <taxon>Bacillota</taxon>
        <taxon>Bacilli</taxon>
        <taxon>Lactobacillales</taxon>
        <taxon>Streptococcaceae</taxon>
        <taxon>Streptococcus</taxon>
    </lineage>
</organism>